<reference evidence="1 2" key="1">
    <citation type="submission" date="2018-06" db="EMBL/GenBank/DDBJ databases">
        <title>Comparative genomics reveals the genomic features of Rhizophagus irregularis, R. cerebriforme, R. diaphanum and Gigaspora rosea, and their symbiotic lifestyle signature.</title>
        <authorList>
            <person name="Morin E."/>
            <person name="San Clemente H."/>
            <person name="Chen E.C.H."/>
            <person name="De La Providencia I."/>
            <person name="Hainaut M."/>
            <person name="Kuo A."/>
            <person name="Kohler A."/>
            <person name="Murat C."/>
            <person name="Tang N."/>
            <person name="Roy S."/>
            <person name="Loubradou J."/>
            <person name="Henrissat B."/>
            <person name="Grigoriev I.V."/>
            <person name="Corradi N."/>
            <person name="Roux C."/>
            <person name="Martin F.M."/>
        </authorList>
    </citation>
    <scope>NUCLEOTIDE SEQUENCE [LARGE SCALE GENOMIC DNA]</scope>
    <source>
        <strain evidence="1 2">DAOM 227022</strain>
    </source>
</reference>
<protein>
    <recommendedName>
        <fullName evidence="3">Protein kinase domain-containing protein</fullName>
    </recommendedName>
</protein>
<evidence type="ECO:0000313" key="1">
    <source>
        <dbReference type="EMBL" id="RIA79387.1"/>
    </source>
</evidence>
<gene>
    <name evidence="1" type="ORF">C1645_840816</name>
</gene>
<sequence length="507" mass="60266">MDRRKCKKCPTLRTWEGGWWCKPCQINYLKENFINRRASGNEKIDDFIQEMQLKIDSPYDRVFEWIPYNQVNEIDKVISKSDFAIVYSAKWKGGPLFWNWIESEYSRGTSKKVVLKCLDSSLHTTDEFLDKVKAYTVEKLNLITPKIYGISQNPVTKDYIMVLNNNYFETYCVVCDKIFTKIVHKWCKPCQINYLKENFISGNEKIDNFIQEMQTKIESPLDRIFEWIPYNQFNEIEKVVSKSDSAIAYSAKWKDGPLFWNQYKLKYSRGSSEKVVLKCMDNSLHTTDEFLDKVKPYTVVELNFITPKIYGISQNPDTKDYIMVLNNDYDEKCCALCDKIFKDSYKWCKPCQINYLKVNFTNWTSENEEIDNFIQGMQLKIIYPTDLIFEWIPYNQFSNIKIIGAGDFVKLYLAKWKNGPLYWDEENNIYIRKFDKNVALICLYYYSTNIFLNKVKEHLINNNFEIYGITQNPKTKDYILVIQNEYYMEYGKMYCGNCSQNILMQNT</sequence>
<organism evidence="1 2">
    <name type="scientific">Glomus cerebriforme</name>
    <dbReference type="NCBI Taxonomy" id="658196"/>
    <lineage>
        <taxon>Eukaryota</taxon>
        <taxon>Fungi</taxon>
        <taxon>Fungi incertae sedis</taxon>
        <taxon>Mucoromycota</taxon>
        <taxon>Glomeromycotina</taxon>
        <taxon>Glomeromycetes</taxon>
        <taxon>Glomerales</taxon>
        <taxon>Glomeraceae</taxon>
        <taxon>Glomus</taxon>
    </lineage>
</organism>
<dbReference type="Proteomes" id="UP000265703">
    <property type="component" value="Unassembled WGS sequence"/>
</dbReference>
<feature type="non-terminal residue" evidence="1">
    <location>
        <position position="507"/>
    </location>
</feature>
<accession>A0A397S5X7</accession>
<dbReference type="EMBL" id="QKYT01001330">
    <property type="protein sequence ID" value="RIA79387.1"/>
    <property type="molecule type" value="Genomic_DNA"/>
</dbReference>
<dbReference type="AlphaFoldDB" id="A0A397S5X7"/>
<proteinExistence type="predicted"/>
<evidence type="ECO:0000313" key="2">
    <source>
        <dbReference type="Proteomes" id="UP000265703"/>
    </source>
</evidence>
<keyword evidence="2" id="KW-1185">Reference proteome</keyword>
<dbReference type="OrthoDB" id="2355416at2759"/>
<name>A0A397S5X7_9GLOM</name>
<comment type="caution">
    <text evidence="1">The sequence shown here is derived from an EMBL/GenBank/DDBJ whole genome shotgun (WGS) entry which is preliminary data.</text>
</comment>
<evidence type="ECO:0008006" key="3">
    <source>
        <dbReference type="Google" id="ProtNLM"/>
    </source>
</evidence>